<sequence>MPSLKEPFSPLSLSKERPPCSMNDIPRRPQITWNILEHLSTKQLMTVTSVSQSFRAIVRTILEYRLHHFLKREYDTIFLRVGWYTPMREKKGVITWAHQGTVALVDETNPCDSLMPCVRQSASVQEPSQAHGNAWYSIFHPAGPRGDPWFRPGTLWWSDEDGIDGYTSNFRTYCEDNRDLGEEVTLESYEDFVQFRLRLYLAERTGPYKASKIENKMIRIPKEFLSQSNEKGRHVGHAGDEANPELFWVDSQKTIGLQVTVTQDQEHYGYEECTGTVNYYVSLSALWIRTFRLLQEDEVAEKHAKEGYAPIHILTVG</sequence>
<evidence type="ECO:0008006" key="4">
    <source>
        <dbReference type="Google" id="ProtNLM"/>
    </source>
</evidence>
<keyword evidence="3" id="KW-1185">Reference proteome</keyword>
<dbReference type="SUPFAM" id="SSF81383">
    <property type="entry name" value="F-box domain"/>
    <property type="match status" value="1"/>
</dbReference>
<dbReference type="InterPro" id="IPR036047">
    <property type="entry name" value="F-box-like_dom_sf"/>
</dbReference>
<name>A0AAD6CMA1_9EURO</name>
<evidence type="ECO:0000313" key="3">
    <source>
        <dbReference type="Proteomes" id="UP001220324"/>
    </source>
</evidence>
<protein>
    <recommendedName>
        <fullName evidence="4">F-box domain-containing protein</fullName>
    </recommendedName>
</protein>
<evidence type="ECO:0000313" key="2">
    <source>
        <dbReference type="EMBL" id="KAJ5525728.1"/>
    </source>
</evidence>
<proteinExistence type="predicted"/>
<gene>
    <name evidence="2" type="ORF">N7494_012378</name>
</gene>
<evidence type="ECO:0000256" key="1">
    <source>
        <dbReference type="SAM" id="MobiDB-lite"/>
    </source>
</evidence>
<comment type="caution">
    <text evidence="2">The sequence shown here is derived from an EMBL/GenBank/DDBJ whole genome shotgun (WGS) entry which is preliminary data.</text>
</comment>
<organism evidence="2 3">
    <name type="scientific">Penicillium frequentans</name>
    <dbReference type="NCBI Taxonomy" id="3151616"/>
    <lineage>
        <taxon>Eukaryota</taxon>
        <taxon>Fungi</taxon>
        <taxon>Dikarya</taxon>
        <taxon>Ascomycota</taxon>
        <taxon>Pezizomycotina</taxon>
        <taxon>Eurotiomycetes</taxon>
        <taxon>Eurotiomycetidae</taxon>
        <taxon>Eurotiales</taxon>
        <taxon>Aspergillaceae</taxon>
        <taxon>Penicillium</taxon>
    </lineage>
</organism>
<reference evidence="2 3" key="1">
    <citation type="journal article" date="2023" name="IMA Fungus">
        <title>Comparative genomic study of the Penicillium genus elucidates a diverse pangenome and 15 lateral gene transfer events.</title>
        <authorList>
            <person name="Petersen C."/>
            <person name="Sorensen T."/>
            <person name="Nielsen M.R."/>
            <person name="Sondergaard T.E."/>
            <person name="Sorensen J.L."/>
            <person name="Fitzpatrick D.A."/>
            <person name="Frisvad J.C."/>
            <person name="Nielsen K.L."/>
        </authorList>
    </citation>
    <scope>NUCLEOTIDE SEQUENCE [LARGE SCALE GENOMIC DNA]</scope>
    <source>
        <strain evidence="2 3">IBT 35679</strain>
    </source>
</reference>
<accession>A0AAD6CMA1</accession>
<dbReference type="EMBL" id="JAQIZZ010000008">
    <property type="protein sequence ID" value="KAJ5525728.1"/>
    <property type="molecule type" value="Genomic_DNA"/>
</dbReference>
<dbReference type="Proteomes" id="UP001220324">
    <property type="component" value="Unassembled WGS sequence"/>
</dbReference>
<dbReference type="AlphaFoldDB" id="A0AAD6CMA1"/>
<feature type="region of interest" description="Disordered" evidence="1">
    <location>
        <begin position="1"/>
        <end position="20"/>
    </location>
</feature>